<evidence type="ECO:0000313" key="2">
    <source>
        <dbReference type="EMBL" id="SUX78094.1"/>
    </source>
</evidence>
<dbReference type="Proteomes" id="UP000255286">
    <property type="component" value="Unassembled WGS sequence"/>
</dbReference>
<gene>
    <name evidence="2" type="ORF">NCTC8782_00531</name>
</gene>
<dbReference type="EMBL" id="UIGT01000001">
    <property type="protein sequence ID" value="SUX78094.1"/>
    <property type="molecule type" value="Genomic_DNA"/>
</dbReference>
<dbReference type="InterPro" id="IPR007345">
    <property type="entry name" value="Polysacch_pyruvyl_Trfase"/>
</dbReference>
<protein>
    <submittedName>
        <fullName evidence="2">Polysaccharide pyruvyl transferase CsaB</fullName>
    </submittedName>
</protein>
<accession>A0A9Q7ZIY1</accession>
<evidence type="ECO:0000313" key="3">
    <source>
        <dbReference type="Proteomes" id="UP000255286"/>
    </source>
</evidence>
<comment type="caution">
    <text evidence="2">The sequence shown here is derived from an EMBL/GenBank/DDBJ whole genome shotgun (WGS) entry which is preliminary data.</text>
</comment>
<sequence length="381" mass="43186">MMPVKLNVVIIGIKLNSNAGCLKLWSEDGYESERIFINDTEDVYHWGCNGTSLQIKEQLTRIGVKNIFSLPVYTIPLLPHIPAKVSDIGTREEFIQHLAPIANAMNASDFIVVNGEGTIHDFKPGVRALLFLIIAAKKFFNKRVYLINHSCYPNSTDENILNYYKEAYRSCEFIAARESLSCLIIRMVLGVSCAESFDSLPLTIKKIQHDIPERLIADDYVCISGAVNYNLLKTDFIVAKIKKNYPNHKIIYLTGSKKEGIHKKEQAVISHYLEKFPEIVDFDAKALEDWLSIIKHSAVLISGRYHYTIAGACFGTPMVYFSSNTPKIEAIAYDNGLPPVVATEAEYNERLDSLHKIHWHSKLDLLCKKAEENYNWPDVKP</sequence>
<dbReference type="RefSeq" id="WP_181900266.1">
    <property type="nucleotide sequence ID" value="NZ_JAIOGW010000001.1"/>
</dbReference>
<dbReference type="AlphaFoldDB" id="A0A9Q7ZIY1"/>
<keyword evidence="2" id="KW-0808">Transferase</keyword>
<proteinExistence type="predicted"/>
<reference evidence="2 3" key="1">
    <citation type="submission" date="2018-06" db="EMBL/GenBank/DDBJ databases">
        <authorList>
            <consortium name="Pathogen Informatics"/>
            <person name="Doyle S."/>
        </authorList>
    </citation>
    <scope>NUCLEOTIDE SEQUENCE [LARGE SCALE GENOMIC DNA]</scope>
    <source>
        <strain evidence="2 3">NCTC8782</strain>
    </source>
</reference>
<organism evidence="2 3">
    <name type="scientific">Citrobacter youngae</name>
    <dbReference type="NCBI Taxonomy" id="133448"/>
    <lineage>
        <taxon>Bacteria</taxon>
        <taxon>Pseudomonadati</taxon>
        <taxon>Pseudomonadota</taxon>
        <taxon>Gammaproteobacteria</taxon>
        <taxon>Enterobacterales</taxon>
        <taxon>Enterobacteriaceae</taxon>
        <taxon>Citrobacter</taxon>
        <taxon>Citrobacter freundii complex</taxon>
    </lineage>
</organism>
<evidence type="ECO:0000259" key="1">
    <source>
        <dbReference type="Pfam" id="PF04230"/>
    </source>
</evidence>
<dbReference type="PANTHER" id="PTHR36836:SF1">
    <property type="entry name" value="COLANIC ACID BIOSYNTHESIS PROTEIN WCAK"/>
    <property type="match status" value="1"/>
</dbReference>
<dbReference type="GO" id="GO:0016740">
    <property type="term" value="F:transferase activity"/>
    <property type="evidence" value="ECO:0007669"/>
    <property type="project" value="UniProtKB-KW"/>
</dbReference>
<dbReference type="PANTHER" id="PTHR36836">
    <property type="entry name" value="COLANIC ACID BIOSYNTHESIS PROTEIN WCAK"/>
    <property type="match status" value="1"/>
</dbReference>
<dbReference type="Pfam" id="PF04230">
    <property type="entry name" value="PS_pyruv_trans"/>
    <property type="match status" value="1"/>
</dbReference>
<name>A0A9Q7ZIY1_9ENTR</name>
<feature type="domain" description="Polysaccharide pyruvyl transferase" evidence="1">
    <location>
        <begin position="79"/>
        <end position="323"/>
    </location>
</feature>